<gene>
    <name evidence="1" type="ORF">QI30_10975</name>
</gene>
<accession>A0A433RTH0</accession>
<comment type="caution">
    <text evidence="1">The sequence shown here is derived from an EMBL/GenBank/DDBJ whole genome shotgun (WGS) entry which is preliminary data.</text>
</comment>
<protein>
    <submittedName>
        <fullName evidence="1">Uncharacterized protein</fullName>
    </submittedName>
</protein>
<evidence type="ECO:0000313" key="2">
    <source>
        <dbReference type="Proteomes" id="UP000288623"/>
    </source>
</evidence>
<dbReference type="Proteomes" id="UP000288623">
    <property type="component" value="Unassembled WGS sequence"/>
</dbReference>
<organism evidence="1 2">
    <name type="scientific">Candidatus Kurthia intestinigallinarum</name>
    <dbReference type="NCBI Taxonomy" id="1562256"/>
    <lineage>
        <taxon>Bacteria</taxon>
        <taxon>Bacillati</taxon>
        <taxon>Bacillota</taxon>
        <taxon>Bacilli</taxon>
        <taxon>Bacillales</taxon>
        <taxon>Caryophanaceae</taxon>
        <taxon>Kurthia</taxon>
    </lineage>
</organism>
<dbReference type="OrthoDB" id="2828299at2"/>
<evidence type="ECO:0000313" key="1">
    <source>
        <dbReference type="EMBL" id="RUS55452.1"/>
    </source>
</evidence>
<keyword evidence="2" id="KW-1185">Reference proteome</keyword>
<dbReference type="AlphaFoldDB" id="A0A433RTH0"/>
<dbReference type="EMBL" id="JTFC01000031">
    <property type="protein sequence ID" value="RUS55452.1"/>
    <property type="molecule type" value="Genomic_DNA"/>
</dbReference>
<reference evidence="1 2" key="1">
    <citation type="submission" date="2014-11" db="EMBL/GenBank/DDBJ databases">
        <title>Genome sequence and analysis of novel Kurthia sp.</title>
        <authorList>
            <person name="Lawson J.N."/>
            <person name="Gonzalez J.E."/>
            <person name="Rinauldi L."/>
            <person name="Xuan Z."/>
            <person name="Firman A."/>
            <person name="Shaddox L."/>
            <person name="Trudeau A."/>
            <person name="Shah S."/>
            <person name="Reiman D."/>
        </authorList>
    </citation>
    <scope>NUCLEOTIDE SEQUENCE [LARGE SCALE GENOMIC DNA]</scope>
    <source>
        <strain evidence="1 2">3B1D</strain>
    </source>
</reference>
<dbReference type="RefSeq" id="WP_020189340.1">
    <property type="nucleotide sequence ID" value="NZ_JTFC01000031.1"/>
</dbReference>
<name>A0A433RTH0_9BACL</name>
<sequence length="65" mass="7520">MKQVMNIVRKTDYERKYVNGLKLELDYELATLFDAMNDHDEQKIAASKARLSEIHSELEALHALA</sequence>
<proteinExistence type="predicted"/>